<dbReference type="Proteomes" id="UP001491310">
    <property type="component" value="Unassembled WGS sequence"/>
</dbReference>
<evidence type="ECO:0000256" key="12">
    <source>
        <dbReference type="PROSITE-ProRule" id="PRU10141"/>
    </source>
</evidence>
<comment type="catalytic activity">
    <reaction evidence="10">
        <text>L-threonyl-[protein] + ATP = O-phospho-L-threonyl-[protein] + ADP + H(+)</text>
        <dbReference type="Rhea" id="RHEA:46608"/>
        <dbReference type="Rhea" id="RHEA-COMP:11060"/>
        <dbReference type="Rhea" id="RHEA-COMP:11605"/>
        <dbReference type="ChEBI" id="CHEBI:15378"/>
        <dbReference type="ChEBI" id="CHEBI:30013"/>
        <dbReference type="ChEBI" id="CHEBI:30616"/>
        <dbReference type="ChEBI" id="CHEBI:61977"/>
        <dbReference type="ChEBI" id="CHEBI:456216"/>
        <dbReference type="EC" id="2.7.11.1"/>
    </reaction>
</comment>
<dbReference type="SUPFAM" id="SSF52047">
    <property type="entry name" value="RNI-like"/>
    <property type="match status" value="1"/>
</dbReference>
<feature type="domain" description="Protein kinase" evidence="15">
    <location>
        <begin position="549"/>
        <end position="803"/>
    </location>
</feature>
<dbReference type="SUPFAM" id="SSF56112">
    <property type="entry name" value="Protein kinase-like (PK-like)"/>
    <property type="match status" value="1"/>
</dbReference>
<comment type="caution">
    <text evidence="16">The sequence shown here is derived from an EMBL/GenBank/DDBJ whole genome shotgun (WGS) entry which is preliminary data.</text>
</comment>
<dbReference type="InterPro" id="IPR000719">
    <property type="entry name" value="Prot_kinase_dom"/>
</dbReference>
<keyword evidence="13" id="KW-0812">Transmembrane</keyword>
<keyword evidence="5" id="KW-0808">Transferase</keyword>
<evidence type="ECO:0000256" key="1">
    <source>
        <dbReference type="ARBA" id="ARBA00004430"/>
    </source>
</evidence>
<dbReference type="EMBL" id="JALJOT010000009">
    <property type="protein sequence ID" value="KAK9907573.1"/>
    <property type="molecule type" value="Genomic_DNA"/>
</dbReference>
<keyword evidence="9 12" id="KW-0067">ATP-binding</keyword>
<evidence type="ECO:0000256" key="3">
    <source>
        <dbReference type="ARBA" id="ARBA00022527"/>
    </source>
</evidence>
<dbReference type="InterPro" id="IPR011009">
    <property type="entry name" value="Kinase-like_dom_sf"/>
</dbReference>
<name>A0ABR2YL93_9CHLO</name>
<keyword evidence="7 12" id="KW-0547">Nucleotide-binding</keyword>
<dbReference type="InterPro" id="IPR051420">
    <property type="entry name" value="Ser_Thr_Kinases_DiverseReg"/>
</dbReference>
<evidence type="ECO:0000256" key="7">
    <source>
        <dbReference type="ARBA" id="ARBA00022741"/>
    </source>
</evidence>
<evidence type="ECO:0000259" key="15">
    <source>
        <dbReference type="PROSITE" id="PS50011"/>
    </source>
</evidence>
<keyword evidence="3" id="KW-0723">Serine/threonine-protein kinase</keyword>
<comment type="subcellular location">
    <subcellularLocation>
        <location evidence="1">Cytoplasm</location>
        <location evidence="1">Cytoskeleton</location>
        <location evidence="1">Cilium axoneme</location>
    </subcellularLocation>
</comment>
<evidence type="ECO:0000256" key="4">
    <source>
        <dbReference type="ARBA" id="ARBA00022614"/>
    </source>
</evidence>
<reference evidence="16 17" key="1">
    <citation type="journal article" date="2024" name="Nat. Commun.">
        <title>Phylogenomics reveals the evolutionary origins of lichenization in chlorophyte algae.</title>
        <authorList>
            <person name="Puginier C."/>
            <person name="Libourel C."/>
            <person name="Otte J."/>
            <person name="Skaloud P."/>
            <person name="Haon M."/>
            <person name="Grisel S."/>
            <person name="Petersen M."/>
            <person name="Berrin J.G."/>
            <person name="Delaux P.M."/>
            <person name="Dal Grande F."/>
            <person name="Keller J."/>
        </authorList>
    </citation>
    <scope>NUCLEOTIDE SEQUENCE [LARGE SCALE GENOMIC DNA]</scope>
    <source>
        <strain evidence="16 17">SAG 216-7</strain>
    </source>
</reference>
<dbReference type="InterPro" id="IPR001611">
    <property type="entry name" value="Leu-rich_rpt"/>
</dbReference>
<evidence type="ECO:0000256" key="9">
    <source>
        <dbReference type="ARBA" id="ARBA00022840"/>
    </source>
</evidence>
<dbReference type="Gene3D" id="3.80.10.10">
    <property type="entry name" value="Ribonuclease Inhibitor"/>
    <property type="match status" value="5"/>
</dbReference>
<keyword evidence="13" id="KW-1133">Transmembrane helix</keyword>
<dbReference type="Pfam" id="PF00560">
    <property type="entry name" value="LRR_1"/>
    <property type="match status" value="4"/>
</dbReference>
<keyword evidence="17" id="KW-1185">Reference proteome</keyword>
<dbReference type="PROSITE" id="PS50011">
    <property type="entry name" value="PROTEIN_KINASE_DOM"/>
    <property type="match status" value="1"/>
</dbReference>
<comment type="catalytic activity">
    <reaction evidence="11">
        <text>L-seryl-[protein] + ATP = O-phospho-L-seryl-[protein] + ADP + H(+)</text>
        <dbReference type="Rhea" id="RHEA:17989"/>
        <dbReference type="Rhea" id="RHEA-COMP:9863"/>
        <dbReference type="Rhea" id="RHEA-COMP:11604"/>
        <dbReference type="ChEBI" id="CHEBI:15378"/>
        <dbReference type="ChEBI" id="CHEBI:29999"/>
        <dbReference type="ChEBI" id="CHEBI:30616"/>
        <dbReference type="ChEBI" id="CHEBI:83421"/>
        <dbReference type="ChEBI" id="CHEBI:456216"/>
        <dbReference type="EC" id="2.7.11.1"/>
    </reaction>
</comment>
<evidence type="ECO:0000256" key="11">
    <source>
        <dbReference type="ARBA" id="ARBA00048679"/>
    </source>
</evidence>
<dbReference type="EC" id="2.7.11.1" evidence="2"/>
<evidence type="ECO:0000256" key="13">
    <source>
        <dbReference type="SAM" id="Phobius"/>
    </source>
</evidence>
<dbReference type="SUPFAM" id="SSF52058">
    <property type="entry name" value="L domain-like"/>
    <property type="match status" value="1"/>
</dbReference>
<sequence length="811" mass="87766">MMASISLLLGVLATLSLAAPNTTTWRGVTCTNGRVTGVDLSTSVPSKPLSGTLPSSWSVLTSLLTLDLSMNYLTGPLPSAWSNMTAMETFDASHNTLTGTLPSSWASMIDVHSLSFENNSLTGTLPSSWYTLFTQDPNELYNTRLSLSHNKLTGELPRSWSKSAHCQMLDLSENSFSGTLPASWASRVGVAMLNLAKNNLTGTLPSAWAYMRILYNLDMTDNHLTGTLPSSWGTNQYMSQVVLRGNSLTGQLPPSWQMNIIDLSENLLTGTLPSDWAPVNSYANIDLHHNNLTGTLPARWSNMTGLHYLDLHGNELEGTLPKSWSSMTNLENLTLNSNKLSGPLPASWKDMKSLMYIDISHDNLTGTLPKEWALLQATNINLSSNALSGTLPAQWLSGSSRLALNMSFLDLAFNKLTGSIPAEVGGKILAGNSSTGMAAAVILDPMSRPFSMCGPVPEKMHVVSATGASVHSTMPGGQCPEERTGSRRTKIIASSVAVAAALVLCIGVGSVILRIRRKKATSSKGLDQSTLLKLQASSSHDLKFEVDKTGDLILLGKGGFGMVYKARWHGLLVAVKALVNRDSNEEAAFRHEVAVLQTLRHPHVVSYLDYIVDDDGSMFLIMELMQGGDLKKRICNDKAVPRQTGWHRDGKFIILGIARGLLYLHSRGIVWFDCKPGNVFLDHTGLVAKIADFGLAKVLAATSTVGPMKGTIGYMAPELLGQEEDSHSSLFKGNVGVDIYGFGCVLWQILTGESVKRDKKRLPRVPGECPQMLVDLYLACTSFEAEKRPSAVQILQAIEEAMLAIPCVTQS</sequence>
<proteinExistence type="predicted"/>
<organism evidence="16 17">
    <name type="scientific">Coccomyxa subellipsoidea</name>
    <dbReference type="NCBI Taxonomy" id="248742"/>
    <lineage>
        <taxon>Eukaryota</taxon>
        <taxon>Viridiplantae</taxon>
        <taxon>Chlorophyta</taxon>
        <taxon>core chlorophytes</taxon>
        <taxon>Trebouxiophyceae</taxon>
        <taxon>Trebouxiophyceae incertae sedis</taxon>
        <taxon>Coccomyxaceae</taxon>
        <taxon>Coccomyxa</taxon>
    </lineage>
</organism>
<dbReference type="InterPro" id="IPR032675">
    <property type="entry name" value="LRR_dom_sf"/>
</dbReference>
<keyword evidence="8" id="KW-0418">Kinase</keyword>
<dbReference type="PANTHER" id="PTHR48005">
    <property type="entry name" value="LEUCINE RICH REPEAT KINASE 2"/>
    <property type="match status" value="1"/>
</dbReference>
<evidence type="ECO:0000256" key="5">
    <source>
        <dbReference type="ARBA" id="ARBA00022679"/>
    </source>
</evidence>
<dbReference type="PROSITE" id="PS00107">
    <property type="entry name" value="PROTEIN_KINASE_ATP"/>
    <property type="match status" value="1"/>
</dbReference>
<dbReference type="Pfam" id="PF00069">
    <property type="entry name" value="Pkinase"/>
    <property type="match status" value="1"/>
</dbReference>
<evidence type="ECO:0000256" key="10">
    <source>
        <dbReference type="ARBA" id="ARBA00047899"/>
    </source>
</evidence>
<gene>
    <name evidence="16" type="ORF">WJX75_006228</name>
</gene>
<evidence type="ECO:0000256" key="14">
    <source>
        <dbReference type="SAM" id="SignalP"/>
    </source>
</evidence>
<accession>A0ABR2YL93</accession>
<keyword evidence="4" id="KW-0433">Leucine-rich repeat</keyword>
<feature type="binding site" evidence="12">
    <location>
        <position position="576"/>
    </location>
    <ligand>
        <name>ATP</name>
        <dbReference type="ChEBI" id="CHEBI:30616"/>
    </ligand>
</feature>
<feature type="signal peptide" evidence="14">
    <location>
        <begin position="1"/>
        <end position="18"/>
    </location>
</feature>
<keyword evidence="6" id="KW-0677">Repeat</keyword>
<keyword evidence="14" id="KW-0732">Signal</keyword>
<evidence type="ECO:0000313" key="17">
    <source>
        <dbReference type="Proteomes" id="UP001491310"/>
    </source>
</evidence>
<dbReference type="PANTHER" id="PTHR48005:SF13">
    <property type="entry name" value="SERINE_THREONINE-PROTEIN KINASE DDB_G0278509-RELATED"/>
    <property type="match status" value="1"/>
</dbReference>
<evidence type="ECO:0000256" key="2">
    <source>
        <dbReference type="ARBA" id="ARBA00012513"/>
    </source>
</evidence>
<protein>
    <recommendedName>
        <fullName evidence="2">non-specific serine/threonine protein kinase</fullName>
        <ecNumber evidence="2">2.7.11.1</ecNumber>
    </recommendedName>
</protein>
<feature type="chain" id="PRO_5047049331" description="non-specific serine/threonine protein kinase" evidence="14">
    <location>
        <begin position="19"/>
        <end position="811"/>
    </location>
</feature>
<dbReference type="InterPro" id="IPR017441">
    <property type="entry name" value="Protein_kinase_ATP_BS"/>
</dbReference>
<feature type="transmembrane region" description="Helical" evidence="13">
    <location>
        <begin position="491"/>
        <end position="513"/>
    </location>
</feature>
<evidence type="ECO:0000313" key="16">
    <source>
        <dbReference type="EMBL" id="KAK9907573.1"/>
    </source>
</evidence>
<evidence type="ECO:0000256" key="8">
    <source>
        <dbReference type="ARBA" id="ARBA00022777"/>
    </source>
</evidence>
<keyword evidence="13" id="KW-0472">Membrane</keyword>
<evidence type="ECO:0000256" key="6">
    <source>
        <dbReference type="ARBA" id="ARBA00022737"/>
    </source>
</evidence>
<dbReference type="Gene3D" id="1.10.510.10">
    <property type="entry name" value="Transferase(Phosphotransferase) domain 1"/>
    <property type="match status" value="1"/>
</dbReference>